<dbReference type="EC" id="2.4.1.255" evidence="3"/>
<dbReference type="Pfam" id="PF13844">
    <property type="entry name" value="Glyco_transf_41"/>
    <property type="match status" value="2"/>
</dbReference>
<name>A0A5A9GRF5_AZOLI</name>
<dbReference type="InterPro" id="IPR019734">
    <property type="entry name" value="TPR_rpt"/>
</dbReference>
<dbReference type="PANTHER" id="PTHR44998">
    <property type="match status" value="1"/>
</dbReference>
<keyword evidence="5" id="KW-0808">Transferase</keyword>
<evidence type="ECO:0000256" key="4">
    <source>
        <dbReference type="ARBA" id="ARBA00022676"/>
    </source>
</evidence>
<gene>
    <name evidence="10" type="ORF">FZ942_07865</name>
</gene>
<dbReference type="InterPro" id="IPR011990">
    <property type="entry name" value="TPR-like_helical_dom_sf"/>
</dbReference>
<proteinExistence type="inferred from homology"/>
<dbReference type="InterPro" id="IPR029489">
    <property type="entry name" value="OGT/SEC/SPY_C"/>
</dbReference>
<evidence type="ECO:0000256" key="7">
    <source>
        <dbReference type="ARBA" id="ARBA00022803"/>
    </source>
</evidence>
<dbReference type="SMART" id="SM00028">
    <property type="entry name" value="TPR"/>
    <property type="match status" value="9"/>
</dbReference>
<comment type="pathway">
    <text evidence="1">Protein modification; protein glycosylation.</text>
</comment>
<dbReference type="AlphaFoldDB" id="A0A5A9GRF5"/>
<evidence type="ECO:0000259" key="9">
    <source>
        <dbReference type="Pfam" id="PF13844"/>
    </source>
</evidence>
<organism evidence="10 11">
    <name type="scientific">Azospirillum lipoferum</name>
    <dbReference type="NCBI Taxonomy" id="193"/>
    <lineage>
        <taxon>Bacteria</taxon>
        <taxon>Pseudomonadati</taxon>
        <taxon>Pseudomonadota</taxon>
        <taxon>Alphaproteobacteria</taxon>
        <taxon>Rhodospirillales</taxon>
        <taxon>Azospirillaceae</taxon>
        <taxon>Azospirillum</taxon>
    </lineage>
</organism>
<dbReference type="Gene3D" id="1.25.40.10">
    <property type="entry name" value="Tetratricopeptide repeat domain"/>
    <property type="match status" value="5"/>
</dbReference>
<evidence type="ECO:0000256" key="8">
    <source>
        <dbReference type="PROSITE-ProRule" id="PRU00339"/>
    </source>
</evidence>
<dbReference type="EMBL" id="VTTN01000002">
    <property type="protein sequence ID" value="KAA0597018.1"/>
    <property type="molecule type" value="Genomic_DNA"/>
</dbReference>
<evidence type="ECO:0000256" key="6">
    <source>
        <dbReference type="ARBA" id="ARBA00022737"/>
    </source>
</evidence>
<feature type="domain" description="O-GlcNAc transferase C-terminal" evidence="9">
    <location>
        <begin position="484"/>
        <end position="641"/>
    </location>
</feature>
<evidence type="ECO:0000313" key="11">
    <source>
        <dbReference type="Proteomes" id="UP000324927"/>
    </source>
</evidence>
<keyword evidence="7 8" id="KW-0802">TPR repeat</keyword>
<evidence type="ECO:0000256" key="2">
    <source>
        <dbReference type="ARBA" id="ARBA00005386"/>
    </source>
</evidence>
<evidence type="ECO:0000313" key="10">
    <source>
        <dbReference type="EMBL" id="KAA0597018.1"/>
    </source>
</evidence>
<dbReference type="Gene3D" id="3.40.50.2000">
    <property type="entry name" value="Glycogen Phosphorylase B"/>
    <property type="match status" value="1"/>
</dbReference>
<protein>
    <recommendedName>
        <fullName evidence="3">protein O-GlcNAc transferase</fullName>
        <ecNumber evidence="3">2.4.1.255</ecNumber>
    </recommendedName>
</protein>
<feature type="repeat" description="TPR" evidence="8">
    <location>
        <begin position="135"/>
        <end position="168"/>
    </location>
</feature>
<dbReference type="PROSITE" id="PS50005">
    <property type="entry name" value="TPR"/>
    <property type="match status" value="2"/>
</dbReference>
<evidence type="ECO:0000256" key="1">
    <source>
        <dbReference type="ARBA" id="ARBA00004922"/>
    </source>
</evidence>
<feature type="repeat" description="TPR" evidence="8">
    <location>
        <begin position="34"/>
        <end position="67"/>
    </location>
</feature>
<comment type="caution">
    <text evidence="10">The sequence shown here is derived from an EMBL/GenBank/DDBJ whole genome shotgun (WGS) entry which is preliminary data.</text>
</comment>
<dbReference type="SUPFAM" id="SSF48452">
    <property type="entry name" value="TPR-like"/>
    <property type="match status" value="3"/>
</dbReference>
<keyword evidence="6" id="KW-0677">Repeat</keyword>
<evidence type="ECO:0000256" key="5">
    <source>
        <dbReference type="ARBA" id="ARBA00022679"/>
    </source>
</evidence>
<dbReference type="OrthoDB" id="146908at2"/>
<keyword evidence="11" id="KW-1185">Reference proteome</keyword>
<evidence type="ECO:0000256" key="3">
    <source>
        <dbReference type="ARBA" id="ARBA00011970"/>
    </source>
</evidence>
<dbReference type="PANTHER" id="PTHR44998:SF1">
    <property type="entry name" value="UDP-N-ACETYLGLUCOSAMINE--PEPTIDE N-ACETYLGLUCOSAMINYLTRANSFERASE 110 KDA SUBUNIT"/>
    <property type="match status" value="1"/>
</dbReference>
<dbReference type="Proteomes" id="UP000324927">
    <property type="component" value="Unassembled WGS sequence"/>
</dbReference>
<dbReference type="Gene3D" id="3.40.50.11380">
    <property type="match status" value="1"/>
</dbReference>
<sequence>MNGFAAAAAAETSGNFQRARELYLQLLQTEPRNAAALHRLGVVELRLGRSGEAVALFQKSLAIAKNLEVYLDFGVAMAGLCRWDAAATVYAAALRVAPESVDARYGLALALHSQGRPQDAEPHYRRVLATHAHLGEVHNNLGVALFSLGRTAEAAEAHREAVRLDHGDSTAWGKLGVALHGLGQVGEAEAAIREAAGLAPQIVENWYNLACLLDADGRSEAAVAAGRIAVALDPAGPANWLALGNAAQAADRRQEAWRAAAAAVRLTPSDPAARNNLANALRSLGRLWDAVAEYRAALALQPDFPVAEVNLALALSILCQPEDALTVLRGLIARQPLSSDAWLRMGRVLVEAVRPDLAVAALRTAVAIAPGDPEPHADLAMASTMCDRSAQSAEACRRVLRLAPDHTAALGQLIHQQRALCDWRDLDRLEALLLQRVRDGADGVSPFELLSCDSTLADQQAAASRWAAAKSRDAIPAVRPAVSSVDRCLRVGYLSSDFREHAMGHLMVDALETHDRSRFAITAYSTGMDDGSALRRRFERSMERFVDLRRHSDADAAAAIAADGIDILIDLTGFTTFSRTAILAARPAPVQVNWLGYPGTLGASFVDYILADPAVILPGEEMFFSERVVRLPDCYQPNDRRRAIADATPSRADCGLPEDGFVFCCFNSSYKLTPALFDGWARILTAVPGSVLWLYAGNPQVAANLRREGEARGLDPRRLVFAPPLPHAEHLARHRLADLFLDTLPYNAHTTASDALWAGLPVLTRRGTAFAGRVAASLLLAVGLPELIVDGRDDYEVEAVMLARSPDRLRALREKLARNRPTCPLFDTPRFTRNLETAYRAMWDIHRSGSAPRHIAIAADGTAGPVETN</sequence>
<dbReference type="Pfam" id="PF13432">
    <property type="entry name" value="TPR_16"/>
    <property type="match status" value="5"/>
</dbReference>
<dbReference type="GO" id="GO:0097363">
    <property type="term" value="F:protein O-acetylglucosaminyltransferase activity"/>
    <property type="evidence" value="ECO:0007669"/>
    <property type="project" value="UniProtKB-EC"/>
</dbReference>
<accession>A0A5A9GRF5</accession>
<reference evidence="10 11" key="1">
    <citation type="submission" date="2019-08" db="EMBL/GenBank/DDBJ databases">
        <authorList>
            <person name="Grouzdev D."/>
            <person name="Tikhonova E."/>
            <person name="Kravchenko I."/>
        </authorList>
    </citation>
    <scope>NUCLEOTIDE SEQUENCE [LARGE SCALE GENOMIC DNA]</scope>
    <source>
        <strain evidence="10 11">59b</strain>
    </source>
</reference>
<feature type="domain" description="O-GlcNAc transferase C-terminal" evidence="9">
    <location>
        <begin position="650"/>
        <end position="835"/>
    </location>
</feature>
<dbReference type="RefSeq" id="WP_149230565.1">
    <property type="nucleotide sequence ID" value="NZ_JALJXJ010000001.1"/>
</dbReference>
<comment type="similarity">
    <text evidence="2">Belongs to the glycosyltransferase 41 family. O-GlcNAc transferase subfamily.</text>
</comment>
<keyword evidence="4" id="KW-0328">Glycosyltransferase</keyword>